<accession>A0A9X1XIG1</accession>
<name>A0A9X1XIG1_9VIBR</name>
<evidence type="ECO:0000256" key="1">
    <source>
        <dbReference type="SAM" id="Phobius"/>
    </source>
</evidence>
<evidence type="ECO:0000313" key="3">
    <source>
        <dbReference type="Proteomes" id="UP001139559"/>
    </source>
</evidence>
<dbReference type="Gene3D" id="3.30.70.60">
    <property type="match status" value="1"/>
</dbReference>
<dbReference type="AlphaFoldDB" id="A0A9X1XIG1"/>
<dbReference type="Pfam" id="PF04612">
    <property type="entry name" value="T2SSM"/>
    <property type="match status" value="1"/>
</dbReference>
<dbReference type="GO" id="GO:0015627">
    <property type="term" value="C:type II protein secretion system complex"/>
    <property type="evidence" value="ECO:0007669"/>
    <property type="project" value="InterPro"/>
</dbReference>
<dbReference type="InterPro" id="IPR007690">
    <property type="entry name" value="T2SS_GspM"/>
</dbReference>
<evidence type="ECO:0000313" key="2">
    <source>
        <dbReference type="EMBL" id="MCK6262258.1"/>
    </source>
</evidence>
<dbReference type="EMBL" id="JAJHVV010000002">
    <property type="protein sequence ID" value="MCK6262258.1"/>
    <property type="molecule type" value="Genomic_DNA"/>
</dbReference>
<dbReference type="RefSeq" id="WP_248007381.1">
    <property type="nucleotide sequence ID" value="NZ_JAJHVV010000002.1"/>
</dbReference>
<dbReference type="GO" id="GO:0015628">
    <property type="term" value="P:protein secretion by the type II secretion system"/>
    <property type="evidence" value="ECO:0007669"/>
    <property type="project" value="InterPro"/>
</dbReference>
<reference evidence="2" key="1">
    <citation type="submission" date="2021-11" db="EMBL/GenBank/DDBJ databases">
        <title>Vibrio ZSDE26 sp. nov. and Vibrio ZSDZ34 sp. nov., isolated from coastal seawater in Qingdao.</title>
        <authorList>
            <person name="Zhang P."/>
        </authorList>
    </citation>
    <scope>NUCLEOTIDE SEQUENCE</scope>
    <source>
        <strain evidence="2">ZSDE26</strain>
    </source>
</reference>
<dbReference type="Proteomes" id="UP001139559">
    <property type="component" value="Unassembled WGS sequence"/>
</dbReference>
<gene>
    <name evidence="2" type="primary">gspM</name>
    <name evidence="2" type="ORF">KP803_03085</name>
</gene>
<proteinExistence type="predicted"/>
<keyword evidence="3" id="KW-1185">Reference proteome</keyword>
<keyword evidence="1" id="KW-0472">Membrane</keyword>
<sequence length="214" mass="24478">MKQALTQLESKFNQLSEREKWLISLGGLVVTALVIFTFVFEPAVKRNNQLSQELVITKADIQRMQGEIMVLTAKLKRDPDKEIDVEFKKLLKQSQDLSLELSEVIATLVSPTQMALLLESVLTESNRLHLVSLETLGAESIVKKQSQQTGYYIHPVRIEVTGSYFDILAYLEALEAMPAKYYWRSFHYQVEEYPTARLIMEVYTLGARKEFIGG</sequence>
<feature type="transmembrane region" description="Helical" evidence="1">
    <location>
        <begin position="21"/>
        <end position="40"/>
    </location>
</feature>
<dbReference type="GO" id="GO:0043683">
    <property type="term" value="P:type IV pilus assembly"/>
    <property type="evidence" value="ECO:0007669"/>
    <property type="project" value="InterPro"/>
</dbReference>
<dbReference type="InterPro" id="IPR014717">
    <property type="entry name" value="Transl_elong_EF1B/ribsomal_bS6"/>
</dbReference>
<keyword evidence="1" id="KW-1133">Transmembrane helix</keyword>
<dbReference type="Pfam" id="PF04350">
    <property type="entry name" value="PilO"/>
    <property type="match status" value="1"/>
</dbReference>
<dbReference type="GO" id="GO:0043107">
    <property type="term" value="P:type IV pilus-dependent motility"/>
    <property type="evidence" value="ECO:0007669"/>
    <property type="project" value="InterPro"/>
</dbReference>
<protein>
    <submittedName>
        <fullName evidence="2">Type II secretion system protein GspM</fullName>
    </submittedName>
</protein>
<keyword evidence="1" id="KW-0812">Transmembrane</keyword>
<comment type="caution">
    <text evidence="2">The sequence shown here is derived from an EMBL/GenBank/DDBJ whole genome shotgun (WGS) entry which is preliminary data.</text>
</comment>
<organism evidence="2 3">
    <name type="scientific">Vibrio amylolyticus</name>
    <dbReference type="NCBI Taxonomy" id="2847292"/>
    <lineage>
        <taxon>Bacteria</taxon>
        <taxon>Pseudomonadati</taxon>
        <taxon>Pseudomonadota</taxon>
        <taxon>Gammaproteobacteria</taxon>
        <taxon>Vibrionales</taxon>
        <taxon>Vibrionaceae</taxon>
        <taxon>Vibrio</taxon>
    </lineage>
</organism>
<dbReference type="InterPro" id="IPR007445">
    <property type="entry name" value="PilO"/>
</dbReference>